<evidence type="ECO:0000256" key="1">
    <source>
        <dbReference type="SAM" id="SignalP"/>
    </source>
</evidence>
<evidence type="ECO:0008006" key="3">
    <source>
        <dbReference type="Google" id="ProtNLM"/>
    </source>
</evidence>
<keyword evidence="1" id="KW-0732">Signal</keyword>
<proteinExistence type="predicted"/>
<feature type="chain" id="PRO_5044020173" description="CBM-cenC domain-containing protein" evidence="1">
    <location>
        <begin position="43"/>
        <end position="372"/>
    </location>
</feature>
<sequence length="372" mass="41482">MVLLPPTSNARSQRPTATYRSPWLSALSAIALVATSCASVRAAGPDTEPVTLVVVERSIVQDQGGWQVDYRLRHEGPTEIIATPAEIQAKVEGWVSNSRIASHAVPRMSSLSVLGQSGWSGSCDVIASADEDQHCRERLVVQIWANDEPDTPPITAAKPSAGSPERPLLSLAPGAVMRVRLRFEHLHALYGDYDPLLSQRTVELHLGSAVLRDLLPMEREQYLALPKSTWPAPPEDRLDTRHFISSPDSLHLEAHVAGNEHFKFAERPVRYATKMRLKFWYLIASGTDGGCRLRMRQYKETPTYKILYEAAHEERLTRVGRWTKFERIFHTDREATSLAVEFQISDPNDTRIGEVWIDEVSLEPVLAGPAGP</sequence>
<dbReference type="EMBL" id="CP155447">
    <property type="protein sequence ID" value="XBH05295.1"/>
    <property type="molecule type" value="Genomic_DNA"/>
</dbReference>
<accession>A0AAU7CJH0</accession>
<dbReference type="Gene3D" id="2.60.120.260">
    <property type="entry name" value="Galactose-binding domain-like"/>
    <property type="match status" value="1"/>
</dbReference>
<reference evidence="2" key="1">
    <citation type="submission" date="2024-05" db="EMBL/GenBank/DDBJ databases">
        <title>Planctomycetes of the genus Singulisphaera possess chitinolytic capabilities.</title>
        <authorList>
            <person name="Ivanova A."/>
        </authorList>
    </citation>
    <scope>NUCLEOTIDE SEQUENCE</scope>
    <source>
        <strain evidence="2">Ch08T</strain>
    </source>
</reference>
<organism evidence="2">
    <name type="scientific">Singulisphaera sp. Ch08</name>
    <dbReference type="NCBI Taxonomy" id="3120278"/>
    <lineage>
        <taxon>Bacteria</taxon>
        <taxon>Pseudomonadati</taxon>
        <taxon>Planctomycetota</taxon>
        <taxon>Planctomycetia</taxon>
        <taxon>Isosphaerales</taxon>
        <taxon>Isosphaeraceae</taxon>
        <taxon>Singulisphaera</taxon>
    </lineage>
</organism>
<gene>
    <name evidence="2" type="ORF">V5E97_04550</name>
</gene>
<feature type="signal peptide" evidence="1">
    <location>
        <begin position="1"/>
        <end position="42"/>
    </location>
</feature>
<dbReference type="RefSeq" id="WP_406698109.1">
    <property type="nucleotide sequence ID" value="NZ_CP155447.1"/>
</dbReference>
<name>A0AAU7CJH0_9BACT</name>
<dbReference type="AlphaFoldDB" id="A0AAU7CJH0"/>
<protein>
    <recommendedName>
        <fullName evidence="3">CBM-cenC domain-containing protein</fullName>
    </recommendedName>
</protein>
<evidence type="ECO:0000313" key="2">
    <source>
        <dbReference type="EMBL" id="XBH05295.1"/>
    </source>
</evidence>